<name>A0ABV3PCU1_9ACTN</name>
<reference evidence="2 3" key="1">
    <citation type="submission" date="2024-07" db="EMBL/GenBank/DDBJ databases">
        <authorList>
            <person name="Thanompreechachai J."/>
            <person name="Duangmal K."/>
        </authorList>
    </citation>
    <scope>NUCLEOTIDE SEQUENCE [LARGE SCALE GENOMIC DNA]</scope>
    <source>
        <strain evidence="2 3">KCTC 19886</strain>
    </source>
</reference>
<protein>
    <recommendedName>
        <fullName evidence="4">Sigma-70-like protein</fullName>
    </recommendedName>
</protein>
<evidence type="ECO:0000313" key="2">
    <source>
        <dbReference type="EMBL" id="MEW9267468.1"/>
    </source>
</evidence>
<dbReference type="EMBL" id="JBFNQN010000018">
    <property type="protein sequence ID" value="MEW9267468.1"/>
    <property type="molecule type" value="Genomic_DNA"/>
</dbReference>
<organism evidence="2 3">
    <name type="scientific">Kineococcus endophyticus</name>
    <dbReference type="NCBI Taxonomy" id="1181883"/>
    <lineage>
        <taxon>Bacteria</taxon>
        <taxon>Bacillati</taxon>
        <taxon>Actinomycetota</taxon>
        <taxon>Actinomycetes</taxon>
        <taxon>Kineosporiales</taxon>
        <taxon>Kineosporiaceae</taxon>
        <taxon>Kineococcus</taxon>
    </lineage>
</organism>
<evidence type="ECO:0000256" key="1">
    <source>
        <dbReference type="SAM" id="MobiDB-lite"/>
    </source>
</evidence>
<comment type="caution">
    <text evidence="2">The sequence shown here is derived from an EMBL/GenBank/DDBJ whole genome shotgun (WGS) entry which is preliminary data.</text>
</comment>
<keyword evidence="3" id="KW-1185">Reference proteome</keyword>
<sequence length="251" mass="26291">MATRRPASAPRTQPAAANVLVHREYRYWRLLRGDDVLGHVGHLDEVQALTGATLVETGGDGAALAPGTLPPDLHAEVSAARTENEATTAALDQARSQWRHLALSLRRSGLSSTQTAKALGVSRPAVDKLVARATADTAADTAPTDSPALAGSDTPPGTPLDTAAAGAPDDGALDPQAMTAHVEAVRHQVAEATARQEEFSGRWRRLAVALQDAGLTNRDVAHLMGIKEPRVTQLAPRDGRRSVPSPSSPTT</sequence>
<feature type="region of interest" description="Disordered" evidence="1">
    <location>
        <begin position="228"/>
        <end position="251"/>
    </location>
</feature>
<accession>A0ABV3PCU1</accession>
<evidence type="ECO:0008006" key="4">
    <source>
        <dbReference type="Google" id="ProtNLM"/>
    </source>
</evidence>
<dbReference type="RefSeq" id="WP_367640831.1">
    <property type="nucleotide sequence ID" value="NZ_JBFNQN010000018.1"/>
</dbReference>
<dbReference type="Proteomes" id="UP001555826">
    <property type="component" value="Unassembled WGS sequence"/>
</dbReference>
<feature type="compositionally biased region" description="Low complexity" evidence="1">
    <location>
        <begin position="242"/>
        <end position="251"/>
    </location>
</feature>
<evidence type="ECO:0000313" key="3">
    <source>
        <dbReference type="Proteomes" id="UP001555826"/>
    </source>
</evidence>
<proteinExistence type="predicted"/>
<gene>
    <name evidence="2" type="ORF">AB1207_22210</name>
</gene>
<feature type="region of interest" description="Disordered" evidence="1">
    <location>
        <begin position="136"/>
        <end position="174"/>
    </location>
</feature>